<gene>
    <name evidence="9" type="ORF">KGF56_003993</name>
</gene>
<feature type="domain" description="PDZ-like" evidence="8">
    <location>
        <begin position="743"/>
        <end position="819"/>
    </location>
</feature>
<dbReference type="Gene3D" id="2.40.10.120">
    <property type="match status" value="2"/>
</dbReference>
<feature type="domain" description="PDZ" evidence="7">
    <location>
        <begin position="242"/>
        <end position="314"/>
    </location>
</feature>
<dbReference type="GO" id="GO:0006508">
    <property type="term" value="P:proteolysis"/>
    <property type="evidence" value="ECO:0007669"/>
    <property type="project" value="InterPro"/>
</dbReference>
<evidence type="ECO:0000256" key="4">
    <source>
        <dbReference type="ARBA" id="ARBA00022703"/>
    </source>
</evidence>
<dbReference type="PRINTS" id="PR00834">
    <property type="entry name" value="PROTEASES2C"/>
</dbReference>
<reference evidence="9" key="1">
    <citation type="journal article" date="2022" name="DNA Res.">
        <title>Genome analysis of five recently described species of the CUG-Ser clade uncovers Candida theae as a new hybrid lineage with pathogenic potential in the Candida parapsilosis species complex.</title>
        <authorList>
            <person name="Mixao V."/>
            <person name="Del Olmo V."/>
            <person name="Hegedusova E."/>
            <person name="Saus E."/>
            <person name="Pryszcz L."/>
            <person name="Cillingova A."/>
            <person name="Nosek J."/>
            <person name="Gabaldon T."/>
        </authorList>
    </citation>
    <scope>NUCLEOTIDE SEQUENCE</scope>
    <source>
        <strain evidence="9">CBS 10844</strain>
    </source>
</reference>
<dbReference type="GO" id="GO:0006915">
    <property type="term" value="P:apoptotic process"/>
    <property type="evidence" value="ECO:0007669"/>
    <property type="project" value="UniProtKB-KW"/>
</dbReference>
<evidence type="ECO:0000313" key="9">
    <source>
        <dbReference type="EMBL" id="KAI3403196.2"/>
    </source>
</evidence>
<proteinExistence type="inferred from homology"/>
<organism evidence="9 10">
    <name type="scientific">Candida oxycetoniae</name>
    <dbReference type="NCBI Taxonomy" id="497107"/>
    <lineage>
        <taxon>Eukaryota</taxon>
        <taxon>Fungi</taxon>
        <taxon>Dikarya</taxon>
        <taxon>Ascomycota</taxon>
        <taxon>Saccharomycotina</taxon>
        <taxon>Pichiomycetes</taxon>
        <taxon>Debaryomycetaceae</taxon>
        <taxon>Candida/Lodderomyces clade</taxon>
        <taxon>Candida</taxon>
    </lineage>
</organism>
<evidence type="ECO:0000259" key="7">
    <source>
        <dbReference type="Pfam" id="PF00595"/>
    </source>
</evidence>
<dbReference type="CDD" id="cd06719">
    <property type="entry name" value="PDZ2-4_Nma111p-like"/>
    <property type="match status" value="1"/>
</dbReference>
<dbReference type="Pfam" id="PF13365">
    <property type="entry name" value="Trypsin_2"/>
    <property type="match status" value="1"/>
</dbReference>
<comment type="caution">
    <text evidence="9">The sequence shown here is derived from an EMBL/GenBank/DDBJ whole genome shotgun (WGS) entry which is preliminary data.</text>
</comment>
<sequence>MLLSKLVFNTVYSNNNKWEHTINRVVSAVVSIQFSHVTPFDTETTLVSEASGFVVDAERGLILTNRHVVGPGPFTGYVVFDNHESVDVKPIYRDPIHDFGFLQFDTRGVRYLKLTKLDLEPQLAKVGTEIRVVGNDNGEKLSILAGIISRIDRNAPNYGELEYSDFNTEYIQAAASASGGSSGSPVINKDGKCVALQAGGATNASTDFFLPVNRPKRALQCIQHDMPITRGDIQVEWQLKPFNECSRLGLSSEAETKARELFPGKIGLLVALLVLPGGPADGIIEEGDTLISVNGEYISTFVRLDEILDENVGKNLDFVVQRSQCELKQSIKIGNLHDITPDRYVQVAGATFNNLSYHVASCYCLPVKGVYVCDAMGSFKFAVSDRNGYLLDTVDDKPVTNLDEFVEIIKKLPDRSKFLVSYRHVSDMHAKYIQTIRNSLGSSQNCAKWMRSFAGIKILSLGKIDCYPLQSNNCYGVVVDAANGFVLVSRMYVPHYMCDVIVEFAEAIDVPGKIVFLHPHLNYAIIKYDPKLVLADVQSPKFSNVPLKRGDDVLFIGHKYDQRVVTEEVKVSSVSSVNATADITSPCYYGTNLECVLLDSKIAQECTSGVLMDNDGTLRAIWLSFLSCYKMALDVTDVAEVISSLQENQISPSIRMLSAVRFEEEAEDYIRLFFVNRVAASRIGEKPYPLKVGDVVLSVDDKIVTNMRGFHSMYQKESLVFKIIREKKEMTLEVPTIETDTLETSQVVNWCGMMLQKPHFAVWQLMTKIPSEVFVVDLSDCGPSYQYDIEPVSFITHVNDEETIDLESFIKRIREIPDNTFVKLRMVSIDIIPTAISLKTNYHYFPTTVL</sequence>
<dbReference type="InterPro" id="IPR009003">
    <property type="entry name" value="Peptidase_S1_PA"/>
</dbReference>
<keyword evidence="5" id="KW-0677">Repeat</keyword>
<evidence type="ECO:0000256" key="1">
    <source>
        <dbReference type="ARBA" id="ARBA00010541"/>
    </source>
</evidence>
<dbReference type="AlphaFoldDB" id="A0AAI9SUJ3"/>
<evidence type="ECO:0000256" key="2">
    <source>
        <dbReference type="ARBA" id="ARBA00020338"/>
    </source>
</evidence>
<dbReference type="SUPFAM" id="SSF50156">
    <property type="entry name" value="PDZ domain-like"/>
    <property type="match status" value="2"/>
</dbReference>
<feature type="non-terminal residue" evidence="9">
    <location>
        <position position="850"/>
    </location>
</feature>
<dbReference type="CDD" id="cd06786">
    <property type="entry name" value="cpPDZ1_ScNma111-like"/>
    <property type="match status" value="1"/>
</dbReference>
<dbReference type="InterPro" id="IPR001478">
    <property type="entry name" value="PDZ"/>
</dbReference>
<keyword evidence="10" id="KW-1185">Reference proteome</keyword>
<dbReference type="Pfam" id="PF00595">
    <property type="entry name" value="PDZ"/>
    <property type="match status" value="1"/>
</dbReference>
<dbReference type="EMBL" id="JAHUZD010000136">
    <property type="protein sequence ID" value="KAI3403196.2"/>
    <property type="molecule type" value="Genomic_DNA"/>
</dbReference>
<keyword evidence="4" id="KW-0053">Apoptosis</keyword>
<evidence type="ECO:0000256" key="5">
    <source>
        <dbReference type="ARBA" id="ARBA00022737"/>
    </source>
</evidence>
<dbReference type="InterPro" id="IPR036034">
    <property type="entry name" value="PDZ_sf"/>
</dbReference>
<dbReference type="PANTHER" id="PTHR46366:SF8">
    <property type="entry name" value="PRO-APOPTOTIC SERINE PROTEASE NMA111"/>
    <property type="match status" value="1"/>
</dbReference>
<keyword evidence="6" id="KW-0720">Serine protease</keyword>
<dbReference type="SUPFAM" id="SSF50494">
    <property type="entry name" value="Trypsin-like serine proteases"/>
    <property type="match status" value="2"/>
</dbReference>
<evidence type="ECO:0000259" key="8">
    <source>
        <dbReference type="Pfam" id="PF12812"/>
    </source>
</evidence>
<dbReference type="PANTHER" id="PTHR46366">
    <property type="entry name" value="PRO-APOPTOTIC SERINE PROTEASE NMA111"/>
    <property type="match status" value="1"/>
</dbReference>
<dbReference type="Gene3D" id="2.30.42.10">
    <property type="match status" value="1"/>
</dbReference>
<evidence type="ECO:0000256" key="3">
    <source>
        <dbReference type="ARBA" id="ARBA00021524"/>
    </source>
</evidence>
<protein>
    <recommendedName>
        <fullName evidence="2">Pro-apoptotic serine protease NMA111</fullName>
    </recommendedName>
    <alternativeName>
        <fullName evidence="3">Pro-apoptotic serine protease nma111</fullName>
    </alternativeName>
</protein>
<evidence type="ECO:0000313" key="10">
    <source>
        <dbReference type="Proteomes" id="UP001202479"/>
    </source>
</evidence>
<dbReference type="Proteomes" id="UP001202479">
    <property type="component" value="Unassembled WGS sequence"/>
</dbReference>
<keyword evidence="6" id="KW-0645">Protease</keyword>
<dbReference type="GO" id="GO:0004252">
    <property type="term" value="F:serine-type endopeptidase activity"/>
    <property type="evidence" value="ECO:0007669"/>
    <property type="project" value="InterPro"/>
</dbReference>
<feature type="domain" description="PDZ-like" evidence="8">
    <location>
        <begin position="338"/>
        <end position="415"/>
    </location>
</feature>
<comment type="similarity">
    <text evidence="1">Belongs to the peptidase S1C family.</text>
</comment>
<dbReference type="RefSeq" id="XP_049178943.1">
    <property type="nucleotide sequence ID" value="XM_049325387.1"/>
</dbReference>
<keyword evidence="6" id="KW-0378">Hydrolase</keyword>
<dbReference type="GeneID" id="73381608"/>
<dbReference type="Pfam" id="PF12812">
    <property type="entry name" value="PDZ_1"/>
    <property type="match status" value="2"/>
</dbReference>
<dbReference type="InterPro" id="IPR025926">
    <property type="entry name" value="PDZ-like_dom"/>
</dbReference>
<evidence type="ECO:0000256" key="6">
    <source>
        <dbReference type="ARBA" id="ARBA00022825"/>
    </source>
</evidence>
<accession>A0AAI9SUJ3</accession>
<name>A0AAI9SUJ3_9ASCO</name>
<dbReference type="InterPro" id="IPR001940">
    <property type="entry name" value="Peptidase_S1C"/>
</dbReference>